<dbReference type="EMBL" id="BAABJZ010000106">
    <property type="protein sequence ID" value="GAA4902429.1"/>
    <property type="molecule type" value="Genomic_DNA"/>
</dbReference>
<evidence type="ECO:0000256" key="2">
    <source>
        <dbReference type="ARBA" id="ARBA00022475"/>
    </source>
</evidence>
<sequence>MIMIDVAMTTLSQLSPRAQLTLMLCLLFTGVILMMVMTVNLLRRNQQLSRAGIDITRSDQSPLQRSVTLVTKTAENVLMTDEQEMKDKWIAAGLYDTRLSKYFAPIKYGLFLLGVLGYYLYYGKEAELPTNVMAIAVWLSLTIVGPDFYLNAKRNALKKKLSGLLPYTTDLIAICVQSGMTIESSVRYLSQELSLFDKDLSYLLSRLNDKAKIVGMELALDDLYEFVPTPEFRSFVMTLKQSLKYGASIYTILVTLAEDIRQEQMLILEERIGKLGAKMSIPLILFVMMPVVILVAAPGVMRMLS</sequence>
<evidence type="ECO:0000313" key="9">
    <source>
        <dbReference type="Proteomes" id="UP001499988"/>
    </source>
</evidence>
<evidence type="ECO:0000256" key="4">
    <source>
        <dbReference type="ARBA" id="ARBA00022989"/>
    </source>
</evidence>
<evidence type="ECO:0000256" key="3">
    <source>
        <dbReference type="ARBA" id="ARBA00022692"/>
    </source>
</evidence>
<protein>
    <submittedName>
        <fullName evidence="8">Type II secretion system F family protein</fullName>
    </submittedName>
</protein>
<feature type="transmembrane region" description="Helical" evidence="6">
    <location>
        <begin position="102"/>
        <end position="122"/>
    </location>
</feature>
<feature type="transmembrane region" description="Helical" evidence="6">
    <location>
        <begin position="281"/>
        <end position="301"/>
    </location>
</feature>
<feature type="domain" description="Type II secretion system protein GspF" evidence="7">
    <location>
        <begin position="169"/>
        <end position="295"/>
    </location>
</feature>
<evidence type="ECO:0000256" key="5">
    <source>
        <dbReference type="ARBA" id="ARBA00023136"/>
    </source>
</evidence>
<feature type="transmembrane region" description="Helical" evidence="6">
    <location>
        <begin position="128"/>
        <end position="150"/>
    </location>
</feature>
<evidence type="ECO:0000256" key="1">
    <source>
        <dbReference type="ARBA" id="ARBA00004651"/>
    </source>
</evidence>
<keyword evidence="5 6" id="KW-0472">Membrane</keyword>
<keyword evidence="4 6" id="KW-1133">Transmembrane helix</keyword>
<gene>
    <name evidence="8" type="ORF">GCM10023333_40630</name>
</gene>
<keyword evidence="2" id="KW-1003">Cell membrane</keyword>
<dbReference type="InterPro" id="IPR018076">
    <property type="entry name" value="T2SS_GspF_dom"/>
</dbReference>
<dbReference type="Proteomes" id="UP001499988">
    <property type="component" value="Unassembled WGS sequence"/>
</dbReference>
<reference evidence="9" key="1">
    <citation type="journal article" date="2019" name="Int. J. Syst. Evol. Microbiol.">
        <title>The Global Catalogue of Microorganisms (GCM) 10K type strain sequencing project: providing services to taxonomists for standard genome sequencing and annotation.</title>
        <authorList>
            <consortium name="The Broad Institute Genomics Platform"/>
            <consortium name="The Broad Institute Genome Sequencing Center for Infectious Disease"/>
            <person name="Wu L."/>
            <person name="Ma J."/>
        </authorList>
    </citation>
    <scope>NUCLEOTIDE SEQUENCE [LARGE SCALE GENOMIC DNA]</scope>
    <source>
        <strain evidence="9">JCM 18401</strain>
    </source>
</reference>
<evidence type="ECO:0000259" key="7">
    <source>
        <dbReference type="Pfam" id="PF00482"/>
    </source>
</evidence>
<dbReference type="PANTHER" id="PTHR35007">
    <property type="entry name" value="INTEGRAL MEMBRANE PROTEIN-RELATED"/>
    <property type="match status" value="1"/>
</dbReference>
<comment type="subcellular location">
    <subcellularLocation>
        <location evidence="1">Cell membrane</location>
        <topology evidence="1">Multi-pass membrane protein</topology>
    </subcellularLocation>
</comment>
<evidence type="ECO:0000256" key="6">
    <source>
        <dbReference type="SAM" id="Phobius"/>
    </source>
</evidence>
<accession>A0ABP9FN96</accession>
<dbReference type="Pfam" id="PF00482">
    <property type="entry name" value="T2SSF"/>
    <property type="match status" value="1"/>
</dbReference>
<evidence type="ECO:0000313" key="8">
    <source>
        <dbReference type="EMBL" id="GAA4902429.1"/>
    </source>
</evidence>
<keyword evidence="3 6" id="KW-0812">Transmembrane</keyword>
<organism evidence="8 9">
    <name type="scientific">Ferrimonas pelagia</name>
    <dbReference type="NCBI Taxonomy" id="1177826"/>
    <lineage>
        <taxon>Bacteria</taxon>
        <taxon>Pseudomonadati</taxon>
        <taxon>Pseudomonadota</taxon>
        <taxon>Gammaproteobacteria</taxon>
        <taxon>Alteromonadales</taxon>
        <taxon>Ferrimonadaceae</taxon>
        <taxon>Ferrimonas</taxon>
    </lineage>
</organism>
<feature type="transmembrane region" description="Helical" evidence="6">
    <location>
        <begin position="20"/>
        <end position="42"/>
    </location>
</feature>
<dbReference type="PANTHER" id="PTHR35007:SF2">
    <property type="entry name" value="PILUS ASSEMBLE PROTEIN"/>
    <property type="match status" value="1"/>
</dbReference>
<proteinExistence type="predicted"/>
<name>A0ABP9FN96_9GAMM</name>
<keyword evidence="9" id="KW-1185">Reference proteome</keyword>
<comment type="caution">
    <text evidence="8">The sequence shown here is derived from an EMBL/GenBank/DDBJ whole genome shotgun (WGS) entry which is preliminary data.</text>
</comment>